<dbReference type="AlphaFoldDB" id="A0A1I2CXZ4"/>
<dbReference type="RefSeq" id="WP_096326962.1">
    <property type="nucleotide sequence ID" value="NZ_FOMX01000018.1"/>
</dbReference>
<evidence type="ECO:0000256" key="1">
    <source>
        <dbReference type="SAM" id="MobiDB-lite"/>
    </source>
</evidence>
<sequence>MLGSSARHAGILGLCALAACASPRPTPTEPSRGRSEPNEPASAEPDACAGIDAPERLAIDVGAWRTTAIGLSIRYEGAAHDSFEGGAADLLLSLVLWVDGEPSQTWLRRRSRSRTTWRFWDTA</sequence>
<accession>A0A1I2CXZ4</accession>
<proteinExistence type="predicted"/>
<dbReference type="Proteomes" id="UP000199400">
    <property type="component" value="Unassembled WGS sequence"/>
</dbReference>
<evidence type="ECO:0000313" key="2">
    <source>
        <dbReference type="EMBL" id="SFE73092.1"/>
    </source>
</evidence>
<reference evidence="3" key="1">
    <citation type="submission" date="2016-10" db="EMBL/GenBank/DDBJ databases">
        <authorList>
            <person name="Varghese N."/>
            <person name="Submissions S."/>
        </authorList>
    </citation>
    <scope>NUCLEOTIDE SEQUENCE [LARGE SCALE GENOMIC DNA]</scope>
    <source>
        <strain evidence="3">ATCC 25963</strain>
    </source>
</reference>
<keyword evidence="3" id="KW-1185">Reference proteome</keyword>
<name>A0A1I2CXZ4_9BACT</name>
<protein>
    <submittedName>
        <fullName evidence="2">Uncharacterized protein</fullName>
    </submittedName>
</protein>
<evidence type="ECO:0000313" key="3">
    <source>
        <dbReference type="Proteomes" id="UP000199400"/>
    </source>
</evidence>
<dbReference type="EMBL" id="FOMX01000018">
    <property type="protein sequence ID" value="SFE73092.1"/>
    <property type="molecule type" value="Genomic_DNA"/>
</dbReference>
<feature type="region of interest" description="Disordered" evidence="1">
    <location>
        <begin position="21"/>
        <end position="47"/>
    </location>
</feature>
<dbReference type="PROSITE" id="PS51257">
    <property type="entry name" value="PROKAR_LIPOPROTEIN"/>
    <property type="match status" value="1"/>
</dbReference>
<organism evidence="2 3">
    <name type="scientific">Nannocystis exedens</name>
    <dbReference type="NCBI Taxonomy" id="54"/>
    <lineage>
        <taxon>Bacteria</taxon>
        <taxon>Pseudomonadati</taxon>
        <taxon>Myxococcota</taxon>
        <taxon>Polyangia</taxon>
        <taxon>Nannocystales</taxon>
        <taxon>Nannocystaceae</taxon>
        <taxon>Nannocystis</taxon>
    </lineage>
</organism>
<gene>
    <name evidence="2" type="ORF">SAMN02745121_05326</name>
</gene>